<dbReference type="InterPro" id="IPR018258">
    <property type="entry name" value="Ribosomal_bL21_CS"/>
</dbReference>
<dbReference type="SUPFAM" id="SSF141091">
    <property type="entry name" value="L21p-like"/>
    <property type="match status" value="1"/>
</dbReference>
<sequence length="103" mass="11582">MYAVIQTGGKQYKVTQGDIMEIELIDNQNQVTFKEVLLVVDGDKVAIGTPHVKGAEVLAKVIGTGKDDKVTTFKYKRKTNYHRTIGHRQPFTRIQVEEIKHGA</sequence>
<dbReference type="PROSITE" id="PS01169">
    <property type="entry name" value="RIBOSOMAL_L21"/>
    <property type="match status" value="1"/>
</dbReference>
<evidence type="ECO:0000256" key="2">
    <source>
        <dbReference type="ARBA" id="ARBA00022730"/>
    </source>
</evidence>
<reference evidence="8 9" key="1">
    <citation type="journal article" date="2016" name="Nat. Commun.">
        <title>Thousands of microbial genomes shed light on interconnected biogeochemical processes in an aquifer system.</title>
        <authorList>
            <person name="Anantharaman K."/>
            <person name="Brown C.T."/>
            <person name="Hug L.A."/>
            <person name="Sharon I."/>
            <person name="Castelle C.J."/>
            <person name="Probst A.J."/>
            <person name="Thomas B.C."/>
            <person name="Singh A."/>
            <person name="Wilkins M.J."/>
            <person name="Karaoz U."/>
            <person name="Brodie E.L."/>
            <person name="Williams K.H."/>
            <person name="Hubbard S.S."/>
            <person name="Banfield J.F."/>
        </authorList>
    </citation>
    <scope>NUCLEOTIDE SEQUENCE [LARGE SCALE GENOMIC DNA]</scope>
</reference>
<evidence type="ECO:0000256" key="5">
    <source>
        <dbReference type="ARBA" id="ARBA00023274"/>
    </source>
</evidence>
<name>A0A1F4T7C8_UNCSA</name>
<evidence type="ECO:0000256" key="4">
    <source>
        <dbReference type="ARBA" id="ARBA00022980"/>
    </source>
</evidence>
<dbReference type="AlphaFoldDB" id="A0A1F4T7C8"/>
<dbReference type="GO" id="GO:0005737">
    <property type="term" value="C:cytoplasm"/>
    <property type="evidence" value="ECO:0007669"/>
    <property type="project" value="UniProtKB-ARBA"/>
</dbReference>
<comment type="function">
    <text evidence="6 7">This protein binds to 23S rRNA in the presence of protein L20.</text>
</comment>
<dbReference type="Proteomes" id="UP000178602">
    <property type="component" value="Unassembled WGS sequence"/>
</dbReference>
<dbReference type="HAMAP" id="MF_01363">
    <property type="entry name" value="Ribosomal_bL21"/>
    <property type="match status" value="1"/>
</dbReference>
<keyword evidence="5 6" id="KW-0687">Ribonucleoprotein</keyword>
<comment type="similarity">
    <text evidence="1 6 7">Belongs to the bacterial ribosomal protein bL21 family.</text>
</comment>
<dbReference type="EMBL" id="MEUG01000001">
    <property type="protein sequence ID" value="OGC28526.1"/>
    <property type="molecule type" value="Genomic_DNA"/>
</dbReference>
<accession>A0A1F4T7C8</accession>
<keyword evidence="2 6" id="KW-0699">rRNA-binding</keyword>
<evidence type="ECO:0000256" key="3">
    <source>
        <dbReference type="ARBA" id="ARBA00022884"/>
    </source>
</evidence>
<dbReference type="InterPro" id="IPR001787">
    <property type="entry name" value="Ribosomal_bL21"/>
</dbReference>
<dbReference type="GO" id="GO:0006412">
    <property type="term" value="P:translation"/>
    <property type="evidence" value="ECO:0007669"/>
    <property type="project" value="UniProtKB-UniRule"/>
</dbReference>
<proteinExistence type="inferred from homology"/>
<dbReference type="GO" id="GO:0019843">
    <property type="term" value="F:rRNA binding"/>
    <property type="evidence" value="ECO:0007669"/>
    <property type="project" value="UniProtKB-UniRule"/>
</dbReference>
<organism evidence="8 9">
    <name type="scientific">candidate division WOR-1 bacterium RIFOXYC12_FULL_54_18</name>
    <dbReference type="NCBI Taxonomy" id="1802584"/>
    <lineage>
        <taxon>Bacteria</taxon>
        <taxon>Bacillati</taxon>
        <taxon>Saganbacteria</taxon>
    </lineage>
</organism>
<keyword evidence="3 6" id="KW-0694">RNA-binding</keyword>
<comment type="caution">
    <text evidence="8">The sequence shown here is derived from an EMBL/GenBank/DDBJ whole genome shotgun (WGS) entry which is preliminary data.</text>
</comment>
<evidence type="ECO:0000313" key="8">
    <source>
        <dbReference type="EMBL" id="OGC28526.1"/>
    </source>
</evidence>
<protein>
    <recommendedName>
        <fullName evidence="6">Large ribosomal subunit protein bL21</fullName>
    </recommendedName>
</protein>
<evidence type="ECO:0000313" key="9">
    <source>
        <dbReference type="Proteomes" id="UP000178602"/>
    </source>
</evidence>
<dbReference type="InterPro" id="IPR036164">
    <property type="entry name" value="bL21-like_sf"/>
</dbReference>
<dbReference type="PANTHER" id="PTHR21349">
    <property type="entry name" value="50S RIBOSOMAL PROTEIN L21"/>
    <property type="match status" value="1"/>
</dbReference>
<evidence type="ECO:0000256" key="6">
    <source>
        <dbReference type="HAMAP-Rule" id="MF_01363"/>
    </source>
</evidence>
<gene>
    <name evidence="6" type="primary">rplU</name>
    <name evidence="8" type="ORF">A3K49_06130</name>
</gene>
<comment type="subunit">
    <text evidence="6">Part of the 50S ribosomal subunit. Contacts protein L20.</text>
</comment>
<evidence type="ECO:0000256" key="1">
    <source>
        <dbReference type="ARBA" id="ARBA00008563"/>
    </source>
</evidence>
<dbReference type="GO" id="GO:0003735">
    <property type="term" value="F:structural constituent of ribosome"/>
    <property type="evidence" value="ECO:0007669"/>
    <property type="project" value="InterPro"/>
</dbReference>
<evidence type="ECO:0000256" key="7">
    <source>
        <dbReference type="RuleBase" id="RU000562"/>
    </source>
</evidence>
<dbReference type="GO" id="GO:1990904">
    <property type="term" value="C:ribonucleoprotein complex"/>
    <property type="evidence" value="ECO:0007669"/>
    <property type="project" value="UniProtKB-KW"/>
</dbReference>
<dbReference type="GO" id="GO:0005840">
    <property type="term" value="C:ribosome"/>
    <property type="evidence" value="ECO:0007669"/>
    <property type="project" value="UniProtKB-KW"/>
</dbReference>
<keyword evidence="4 6" id="KW-0689">Ribosomal protein</keyword>
<dbReference type="InterPro" id="IPR028909">
    <property type="entry name" value="bL21-like"/>
</dbReference>
<dbReference type="NCBIfam" id="TIGR00061">
    <property type="entry name" value="L21"/>
    <property type="match status" value="1"/>
</dbReference>
<dbReference type="Pfam" id="PF00829">
    <property type="entry name" value="Ribosomal_L21p"/>
    <property type="match status" value="1"/>
</dbReference>
<dbReference type="PANTHER" id="PTHR21349:SF0">
    <property type="entry name" value="LARGE RIBOSOMAL SUBUNIT PROTEIN BL21M"/>
    <property type="match status" value="1"/>
</dbReference>